<sequence>MGQAFRRASGKIRASSGIDTSSSISKPRSVIDRQPPPKGPPEKVEISKANEHGGVDVDGANRANVDNVLEGKDQKYDAMLSQMVGRIRSKPGGKQELGEAFVVEKYNRPMPKLRNTKPDSGRYEERAVPLGTLNVAQLRHIILLHEGKADNHNGPMDICQIAEKFRVDVVQVQTILQYLSLPPEDSSKEKNRR</sequence>
<dbReference type="PANTHER" id="PTHR36759:SF1">
    <property type="entry name" value="DYNEIN BETA CHAIN, CILIARY PROTEIN"/>
    <property type="match status" value="1"/>
</dbReference>
<dbReference type="PANTHER" id="PTHR36759">
    <property type="entry name" value="DYNEIN BETA CHAIN, CILIARY PROTEIN"/>
    <property type="match status" value="1"/>
</dbReference>
<name>A0AAD7LD31_QUISA</name>
<gene>
    <name evidence="2" type="ORF">O6P43_021725</name>
</gene>
<evidence type="ECO:0000256" key="1">
    <source>
        <dbReference type="SAM" id="MobiDB-lite"/>
    </source>
</evidence>
<feature type="compositionally biased region" description="Low complexity" evidence="1">
    <location>
        <begin position="12"/>
        <end position="25"/>
    </location>
</feature>
<dbReference type="KEGG" id="qsa:O6P43_021725"/>
<protein>
    <submittedName>
        <fullName evidence="2">Dynein beta chain, ciliary protein</fullName>
    </submittedName>
</protein>
<accession>A0AAD7LD31</accession>
<dbReference type="AlphaFoldDB" id="A0AAD7LD31"/>
<evidence type="ECO:0000313" key="2">
    <source>
        <dbReference type="EMBL" id="KAJ7955075.1"/>
    </source>
</evidence>
<proteinExistence type="predicted"/>
<organism evidence="2 3">
    <name type="scientific">Quillaja saponaria</name>
    <name type="common">Soap bark tree</name>
    <dbReference type="NCBI Taxonomy" id="32244"/>
    <lineage>
        <taxon>Eukaryota</taxon>
        <taxon>Viridiplantae</taxon>
        <taxon>Streptophyta</taxon>
        <taxon>Embryophyta</taxon>
        <taxon>Tracheophyta</taxon>
        <taxon>Spermatophyta</taxon>
        <taxon>Magnoliopsida</taxon>
        <taxon>eudicotyledons</taxon>
        <taxon>Gunneridae</taxon>
        <taxon>Pentapetalae</taxon>
        <taxon>rosids</taxon>
        <taxon>fabids</taxon>
        <taxon>Fabales</taxon>
        <taxon>Quillajaceae</taxon>
        <taxon>Quillaja</taxon>
    </lineage>
</organism>
<dbReference type="Proteomes" id="UP001163823">
    <property type="component" value="Chromosome 9"/>
</dbReference>
<reference evidence="2" key="1">
    <citation type="journal article" date="2023" name="Science">
        <title>Elucidation of the pathway for biosynthesis of saponin adjuvants from the soapbark tree.</title>
        <authorList>
            <person name="Reed J."/>
            <person name="Orme A."/>
            <person name="El-Demerdash A."/>
            <person name="Owen C."/>
            <person name="Martin L.B.B."/>
            <person name="Misra R.C."/>
            <person name="Kikuchi S."/>
            <person name="Rejzek M."/>
            <person name="Martin A.C."/>
            <person name="Harkess A."/>
            <person name="Leebens-Mack J."/>
            <person name="Louveau T."/>
            <person name="Stephenson M.J."/>
            <person name="Osbourn A."/>
        </authorList>
    </citation>
    <scope>NUCLEOTIDE SEQUENCE</scope>
    <source>
        <strain evidence="2">S10</strain>
    </source>
</reference>
<keyword evidence="3" id="KW-1185">Reference proteome</keyword>
<evidence type="ECO:0000313" key="3">
    <source>
        <dbReference type="Proteomes" id="UP001163823"/>
    </source>
</evidence>
<feature type="compositionally biased region" description="Basic and acidic residues" evidence="1">
    <location>
        <begin position="40"/>
        <end position="55"/>
    </location>
</feature>
<feature type="region of interest" description="Disordered" evidence="1">
    <location>
        <begin position="1"/>
        <end position="60"/>
    </location>
</feature>
<comment type="caution">
    <text evidence="2">The sequence shown here is derived from an EMBL/GenBank/DDBJ whole genome shotgun (WGS) entry which is preliminary data.</text>
</comment>
<dbReference type="EMBL" id="JARAOO010000009">
    <property type="protein sequence ID" value="KAJ7955075.1"/>
    <property type="molecule type" value="Genomic_DNA"/>
</dbReference>